<evidence type="ECO:0000256" key="1">
    <source>
        <dbReference type="SAM" id="Phobius"/>
    </source>
</evidence>
<dbReference type="AlphaFoldDB" id="A0A1F5KCF0"/>
<keyword evidence="1" id="KW-1133">Transmembrane helix</keyword>
<dbReference type="EMBL" id="MFDE01000020">
    <property type="protein sequence ID" value="OGE38445.1"/>
    <property type="molecule type" value="Genomic_DNA"/>
</dbReference>
<organism evidence="2 3">
    <name type="scientific">Candidatus Daviesbacteria bacterium RIFCSPHIGHO2_12_FULL_37_11</name>
    <dbReference type="NCBI Taxonomy" id="1797777"/>
    <lineage>
        <taxon>Bacteria</taxon>
        <taxon>Candidatus Daviesiibacteriota</taxon>
    </lineage>
</organism>
<evidence type="ECO:0000313" key="3">
    <source>
        <dbReference type="Proteomes" id="UP000176527"/>
    </source>
</evidence>
<comment type="caution">
    <text evidence="2">The sequence shown here is derived from an EMBL/GenBank/DDBJ whole genome shotgun (WGS) entry which is preliminary data.</text>
</comment>
<dbReference type="InterPro" id="IPR043993">
    <property type="entry name" value="T4SS_pilin"/>
</dbReference>
<evidence type="ECO:0000313" key="2">
    <source>
        <dbReference type="EMBL" id="OGE38445.1"/>
    </source>
</evidence>
<name>A0A1F5KCF0_9BACT</name>
<reference evidence="2 3" key="1">
    <citation type="journal article" date="2016" name="Nat. Commun.">
        <title>Thousands of microbial genomes shed light on interconnected biogeochemical processes in an aquifer system.</title>
        <authorList>
            <person name="Anantharaman K."/>
            <person name="Brown C.T."/>
            <person name="Hug L.A."/>
            <person name="Sharon I."/>
            <person name="Castelle C.J."/>
            <person name="Probst A.J."/>
            <person name="Thomas B.C."/>
            <person name="Singh A."/>
            <person name="Wilkins M.J."/>
            <person name="Karaoz U."/>
            <person name="Brodie E.L."/>
            <person name="Williams K.H."/>
            <person name="Hubbard S.S."/>
            <person name="Banfield J.F."/>
        </authorList>
    </citation>
    <scope>NUCLEOTIDE SEQUENCE [LARGE SCALE GENOMIC DNA]</scope>
</reference>
<dbReference type="Proteomes" id="UP000176527">
    <property type="component" value="Unassembled WGS sequence"/>
</dbReference>
<keyword evidence="1" id="KW-0812">Transmembrane</keyword>
<proteinExistence type="predicted"/>
<feature type="transmembrane region" description="Helical" evidence="1">
    <location>
        <begin position="167"/>
        <end position="191"/>
    </location>
</feature>
<gene>
    <name evidence="2" type="ORF">A3F00_00465</name>
</gene>
<dbReference type="Pfam" id="PF18895">
    <property type="entry name" value="T4SS_pilin"/>
    <property type="match status" value="1"/>
</dbReference>
<keyword evidence="1" id="KW-0472">Membrane</keyword>
<protein>
    <submittedName>
        <fullName evidence="2">Uncharacterized protein</fullName>
    </submittedName>
</protein>
<sequence length="222" mass="23867">MKKLIFLLLLLFYLYPIPHTLNPIFPPLVYASHPPEDNTFWQYCEGATNSRWQNGFYLPSDPPNHIPLGSCPADTDCIEEPFGEDQTEQIARCQSRSSGPTPTTLGNFGPDAAGLTQIEAVFSRVISLFVGGAFVALFVVLVWAGIKFLTSGGDPKALQAAGQAVTWALLGILFLAIAWLVLQLIAAFTGIDALKTFDVGKLCLPGTDLGTCVPKSSPAPTP</sequence>
<feature type="transmembrane region" description="Helical" evidence="1">
    <location>
        <begin position="125"/>
        <end position="146"/>
    </location>
</feature>
<accession>A0A1F5KCF0</accession>